<evidence type="ECO:0000259" key="1">
    <source>
        <dbReference type="Pfam" id="PF13472"/>
    </source>
</evidence>
<name>A0A9D1R302_9FIRM</name>
<evidence type="ECO:0000313" key="4">
    <source>
        <dbReference type="Proteomes" id="UP000824265"/>
    </source>
</evidence>
<evidence type="ECO:0000313" key="3">
    <source>
        <dbReference type="EMBL" id="HIW80050.1"/>
    </source>
</evidence>
<feature type="domain" description="Carbohydrate esterase 2 N-terminal" evidence="2">
    <location>
        <begin position="36"/>
        <end position="144"/>
    </location>
</feature>
<proteinExistence type="predicted"/>
<dbReference type="PANTHER" id="PTHR37834:SF2">
    <property type="entry name" value="ESTERASE, SGNH HYDROLASE-TYPE"/>
    <property type="match status" value="1"/>
</dbReference>
<dbReference type="Proteomes" id="UP000824265">
    <property type="component" value="Unassembled WGS sequence"/>
</dbReference>
<accession>A0A9D1R302</accession>
<reference evidence="3" key="2">
    <citation type="submission" date="2021-04" db="EMBL/GenBank/DDBJ databases">
        <authorList>
            <person name="Gilroy R."/>
        </authorList>
    </citation>
    <scope>NUCLEOTIDE SEQUENCE</scope>
    <source>
        <strain evidence="3">CHK195-6426</strain>
    </source>
</reference>
<dbReference type="Gene3D" id="2.60.120.260">
    <property type="entry name" value="Galactose-binding domain-like"/>
    <property type="match status" value="1"/>
</dbReference>
<dbReference type="AlphaFoldDB" id="A0A9D1R302"/>
<protein>
    <submittedName>
        <fullName evidence="3">Electron transporter RnfD</fullName>
    </submittedName>
</protein>
<dbReference type="PANTHER" id="PTHR37834">
    <property type="entry name" value="GDSL-LIKE LIPASE/ACYLHYDROLASE DOMAIN PROTEIN (AFU_ORTHOLOGUE AFUA_2G00620)"/>
    <property type="match status" value="1"/>
</dbReference>
<sequence length="373" mass="41898">MAEEKKEGSLKAEEILRSYCRDGEAVVLPGNPLLSFQGRIDWGKEEGPLWTYPATSVTMRFRGRKLCAVVTNLHSYWDNYLGFIVDGKEGKVPLAKEGVSCIPLIEENEEGEHVLCLFKRQDACHRILLHGFLVDGGFRLLDPPPSPERKIEVYGDSVSAGEVSEALDCCGLPDPPHQGELSNSYASYAWILARSLNACIHDIAQGGAGLLDGTGFFLADRLRGMESIYDKAAYSPEPWQTADWDFTRYTPDVVIVALGQNDSHPLDYMAQDYEGEAAVRWRRAYRAFLERLRSIYPKAVIICATTILEHDESWDRAIGEVCEGLGDRRVFHFLYQENGKGTKGHVRRPEAEKMARELASFITSLEGFEKWKA</sequence>
<reference evidence="3" key="1">
    <citation type="journal article" date="2021" name="PeerJ">
        <title>Extensive microbial diversity within the chicken gut microbiome revealed by metagenomics and culture.</title>
        <authorList>
            <person name="Gilroy R."/>
            <person name="Ravi A."/>
            <person name="Getino M."/>
            <person name="Pursley I."/>
            <person name="Horton D.L."/>
            <person name="Alikhan N.F."/>
            <person name="Baker D."/>
            <person name="Gharbi K."/>
            <person name="Hall N."/>
            <person name="Watson M."/>
            <person name="Adriaenssens E.M."/>
            <person name="Foster-Nyarko E."/>
            <person name="Jarju S."/>
            <person name="Secka A."/>
            <person name="Antonio M."/>
            <person name="Oren A."/>
            <person name="Chaudhuri R.R."/>
            <person name="La Ragione R."/>
            <person name="Hildebrand F."/>
            <person name="Pallen M.J."/>
        </authorList>
    </citation>
    <scope>NUCLEOTIDE SEQUENCE</scope>
    <source>
        <strain evidence="3">CHK195-6426</strain>
    </source>
</reference>
<dbReference type="Pfam" id="PF13472">
    <property type="entry name" value="Lipase_GDSL_2"/>
    <property type="match status" value="1"/>
</dbReference>
<organism evidence="3 4">
    <name type="scientific">Candidatus Acetatifactor stercoripullorum</name>
    <dbReference type="NCBI Taxonomy" id="2838414"/>
    <lineage>
        <taxon>Bacteria</taxon>
        <taxon>Bacillati</taxon>
        <taxon>Bacillota</taxon>
        <taxon>Clostridia</taxon>
        <taxon>Lachnospirales</taxon>
        <taxon>Lachnospiraceae</taxon>
        <taxon>Acetatifactor</taxon>
    </lineage>
</organism>
<dbReference type="SUPFAM" id="SSF52266">
    <property type="entry name" value="SGNH hydrolase"/>
    <property type="match status" value="1"/>
</dbReference>
<evidence type="ECO:0000259" key="2">
    <source>
        <dbReference type="Pfam" id="PF17996"/>
    </source>
</evidence>
<feature type="domain" description="SGNH hydrolase-type esterase" evidence="1">
    <location>
        <begin position="154"/>
        <end position="315"/>
    </location>
</feature>
<gene>
    <name evidence="3" type="ORF">H9742_00750</name>
</gene>
<dbReference type="Pfam" id="PF17996">
    <property type="entry name" value="CE2_N"/>
    <property type="match status" value="1"/>
</dbReference>
<comment type="caution">
    <text evidence="3">The sequence shown here is derived from an EMBL/GenBank/DDBJ whole genome shotgun (WGS) entry which is preliminary data.</text>
</comment>
<dbReference type="EMBL" id="DXGH01000003">
    <property type="protein sequence ID" value="HIW80050.1"/>
    <property type="molecule type" value="Genomic_DNA"/>
</dbReference>
<dbReference type="InterPro" id="IPR036514">
    <property type="entry name" value="SGNH_hydro_sf"/>
</dbReference>
<dbReference type="InterPro" id="IPR052762">
    <property type="entry name" value="PCW_deacetylase/CE"/>
</dbReference>
<dbReference type="InterPro" id="IPR040794">
    <property type="entry name" value="CE2_N"/>
</dbReference>
<dbReference type="InterPro" id="IPR013830">
    <property type="entry name" value="SGNH_hydro"/>
</dbReference>
<dbReference type="Gene3D" id="3.40.50.1110">
    <property type="entry name" value="SGNH hydrolase"/>
    <property type="match status" value="1"/>
</dbReference>